<dbReference type="Proteomes" id="UP000003688">
    <property type="component" value="Unassembled WGS sequence"/>
</dbReference>
<dbReference type="RefSeq" id="WP_007417432.1">
    <property type="nucleotide sequence ID" value="NZ_ABOX02000041.1"/>
</dbReference>
<comment type="caution">
    <text evidence="2">The sequence shown here is derived from an EMBL/GenBank/DDBJ whole genome shotgun (WGS) entry which is preliminary data.</text>
</comment>
<dbReference type="PROSITE" id="PS51257">
    <property type="entry name" value="PROKAR_LIPOPROTEIN"/>
    <property type="match status" value="1"/>
</dbReference>
<keyword evidence="3" id="KW-1185">Reference proteome</keyword>
<keyword evidence="1" id="KW-0472">Membrane</keyword>
<reference evidence="2 3" key="1">
    <citation type="journal article" date="2011" name="J. Bacteriol.">
        <title>Genome sequence of 'Pedosphaera parvula' Ellin514, an aerobic Verrucomicrobial isolate from pasture soil.</title>
        <authorList>
            <person name="Kant R."/>
            <person name="van Passel M.W."/>
            <person name="Sangwan P."/>
            <person name="Palva A."/>
            <person name="Lucas S."/>
            <person name="Copeland A."/>
            <person name="Lapidus A."/>
            <person name="Glavina Del Rio T."/>
            <person name="Dalin E."/>
            <person name="Tice H."/>
            <person name="Bruce D."/>
            <person name="Goodwin L."/>
            <person name="Pitluck S."/>
            <person name="Chertkov O."/>
            <person name="Larimer F.W."/>
            <person name="Land M.L."/>
            <person name="Hauser L."/>
            <person name="Brettin T.S."/>
            <person name="Detter J.C."/>
            <person name="Han S."/>
            <person name="de Vos W.M."/>
            <person name="Janssen P.H."/>
            <person name="Smidt H."/>
        </authorList>
    </citation>
    <scope>NUCLEOTIDE SEQUENCE [LARGE SCALE GENOMIC DNA]</scope>
    <source>
        <strain evidence="2 3">Ellin514</strain>
    </source>
</reference>
<dbReference type="EMBL" id="ABOX02000041">
    <property type="protein sequence ID" value="EEF58585.1"/>
    <property type="molecule type" value="Genomic_DNA"/>
</dbReference>
<feature type="transmembrane region" description="Helical" evidence="1">
    <location>
        <begin position="12"/>
        <end position="31"/>
    </location>
</feature>
<proteinExistence type="predicted"/>
<gene>
    <name evidence="2" type="ORF">Cflav_PD1775</name>
</gene>
<evidence type="ECO:0008006" key="4">
    <source>
        <dbReference type="Google" id="ProtNLM"/>
    </source>
</evidence>
<accession>B9XNP5</accession>
<name>B9XNP5_PEDPL</name>
<feature type="transmembrane region" description="Helical" evidence="1">
    <location>
        <begin position="71"/>
        <end position="93"/>
    </location>
</feature>
<evidence type="ECO:0000313" key="3">
    <source>
        <dbReference type="Proteomes" id="UP000003688"/>
    </source>
</evidence>
<protein>
    <recommendedName>
        <fullName evidence="4">Zinc-ribbon domain-containing protein</fullName>
    </recommendedName>
</protein>
<sequence length="145" mass="15672" precursor="true">MITKYKQQANQSFVYMTVCFVIGLVCVATACLSNPPIFLSVTLAIVTVLAFSFAVVFYFRGCSFWAEAKGYTSVVFLAAIFGLVGVAILLALLPDESNPARLAEEESYTGPRCVDCNSRIAPGMRICPKCGWTQPAQDLGKPITA</sequence>
<feature type="transmembrane region" description="Helical" evidence="1">
    <location>
        <begin position="37"/>
        <end position="59"/>
    </location>
</feature>
<evidence type="ECO:0000313" key="2">
    <source>
        <dbReference type="EMBL" id="EEF58585.1"/>
    </source>
</evidence>
<dbReference type="AlphaFoldDB" id="B9XNP5"/>
<keyword evidence="1" id="KW-1133">Transmembrane helix</keyword>
<organism evidence="2 3">
    <name type="scientific">Pedosphaera parvula (strain Ellin514)</name>
    <dbReference type="NCBI Taxonomy" id="320771"/>
    <lineage>
        <taxon>Bacteria</taxon>
        <taxon>Pseudomonadati</taxon>
        <taxon>Verrucomicrobiota</taxon>
        <taxon>Pedosphaerae</taxon>
        <taxon>Pedosphaerales</taxon>
        <taxon>Pedosphaeraceae</taxon>
        <taxon>Pedosphaera</taxon>
    </lineage>
</organism>
<evidence type="ECO:0000256" key="1">
    <source>
        <dbReference type="SAM" id="Phobius"/>
    </source>
</evidence>
<keyword evidence="1" id="KW-0812">Transmembrane</keyword>